<dbReference type="OrthoDB" id="251285at2"/>
<reference evidence="10 11" key="1">
    <citation type="submission" date="2007-10" db="EMBL/GenBank/DDBJ databases">
        <title>Complete sequence of Desulfococcus oleovorans Hxd3.</title>
        <authorList>
            <consortium name="US DOE Joint Genome Institute"/>
            <person name="Copeland A."/>
            <person name="Lucas S."/>
            <person name="Lapidus A."/>
            <person name="Barry K."/>
            <person name="Glavina del Rio T."/>
            <person name="Dalin E."/>
            <person name="Tice H."/>
            <person name="Pitluck S."/>
            <person name="Kiss H."/>
            <person name="Brettin T."/>
            <person name="Bruce D."/>
            <person name="Detter J.C."/>
            <person name="Han C."/>
            <person name="Schmutz J."/>
            <person name="Larimer F."/>
            <person name="Land M."/>
            <person name="Hauser L."/>
            <person name="Kyrpides N."/>
            <person name="Kim E."/>
            <person name="Wawrik B."/>
            <person name="Richardson P."/>
        </authorList>
    </citation>
    <scope>NUCLEOTIDE SEQUENCE [LARGE SCALE GENOMIC DNA]</scope>
    <source>
        <strain evidence="11">DSM 6200 / JCM 39069 / Hxd3</strain>
    </source>
</reference>
<keyword evidence="11" id="KW-1185">Reference proteome</keyword>
<dbReference type="Gene3D" id="3.40.50.2000">
    <property type="entry name" value="Glycogen Phosphorylase B"/>
    <property type="match status" value="1"/>
</dbReference>
<dbReference type="KEGG" id="dol:Dole_1087"/>
<feature type="repeat" description="TPR" evidence="8">
    <location>
        <begin position="74"/>
        <end position="107"/>
    </location>
</feature>
<dbReference type="EC" id="2.4.1.255" evidence="3"/>
<dbReference type="GO" id="GO:0097363">
    <property type="term" value="F:protein O-acetylglucosaminyltransferase activity"/>
    <property type="evidence" value="ECO:0007669"/>
    <property type="project" value="UniProtKB-EC"/>
</dbReference>
<evidence type="ECO:0000256" key="4">
    <source>
        <dbReference type="ARBA" id="ARBA00022676"/>
    </source>
</evidence>
<dbReference type="eggNOG" id="COG1729">
    <property type="taxonomic scope" value="Bacteria"/>
</dbReference>
<dbReference type="STRING" id="96561.Dole_1087"/>
<dbReference type="Proteomes" id="UP000008561">
    <property type="component" value="Chromosome"/>
</dbReference>
<dbReference type="GO" id="GO:0006493">
    <property type="term" value="P:protein O-linked glycosylation"/>
    <property type="evidence" value="ECO:0007669"/>
    <property type="project" value="InterPro"/>
</dbReference>
<dbReference type="Pfam" id="PF13429">
    <property type="entry name" value="TPR_15"/>
    <property type="match status" value="1"/>
</dbReference>
<evidence type="ECO:0000256" key="6">
    <source>
        <dbReference type="ARBA" id="ARBA00022737"/>
    </source>
</evidence>
<feature type="domain" description="O-GlcNAc transferase C-terminal" evidence="9">
    <location>
        <begin position="363"/>
        <end position="584"/>
    </location>
</feature>
<dbReference type="Pfam" id="PF13432">
    <property type="entry name" value="TPR_16"/>
    <property type="match status" value="1"/>
</dbReference>
<dbReference type="InterPro" id="IPR029489">
    <property type="entry name" value="OGT/SEC/SPY_C"/>
</dbReference>
<evidence type="ECO:0000259" key="9">
    <source>
        <dbReference type="Pfam" id="PF13844"/>
    </source>
</evidence>
<dbReference type="InterPro" id="IPR019734">
    <property type="entry name" value="TPR_rpt"/>
</dbReference>
<keyword evidence="5" id="KW-0808">Transferase</keyword>
<dbReference type="HOGENOM" id="CLU_001721_5_0_7"/>
<dbReference type="CAZy" id="GT41">
    <property type="family name" value="Glycosyltransferase Family 41"/>
</dbReference>
<keyword evidence="6" id="KW-0677">Repeat</keyword>
<dbReference type="SUPFAM" id="SSF48452">
    <property type="entry name" value="TPR-like"/>
    <property type="match status" value="2"/>
</dbReference>
<dbReference type="eggNOG" id="COG0457">
    <property type="taxonomic scope" value="Bacteria"/>
</dbReference>
<gene>
    <name evidence="10" type="ordered locus">Dole_1087</name>
</gene>
<dbReference type="PANTHER" id="PTHR44366">
    <property type="entry name" value="UDP-N-ACETYLGLUCOSAMINE--PEPTIDE N-ACETYLGLUCOSAMINYLTRANSFERASE 110 KDA SUBUNIT"/>
    <property type="match status" value="1"/>
</dbReference>
<dbReference type="RefSeq" id="WP_012174512.1">
    <property type="nucleotide sequence ID" value="NC_009943.1"/>
</dbReference>
<dbReference type="EMBL" id="CP000859">
    <property type="protein sequence ID" value="ABW66894.1"/>
    <property type="molecule type" value="Genomic_DNA"/>
</dbReference>
<evidence type="ECO:0000256" key="3">
    <source>
        <dbReference type="ARBA" id="ARBA00011970"/>
    </source>
</evidence>
<feature type="repeat" description="TPR" evidence="8">
    <location>
        <begin position="278"/>
        <end position="311"/>
    </location>
</feature>
<proteinExistence type="inferred from homology"/>
<feature type="domain" description="O-GlcNAc transferase C-terminal" evidence="9">
    <location>
        <begin position="597"/>
        <end position="780"/>
    </location>
</feature>
<feature type="repeat" description="TPR" evidence="8">
    <location>
        <begin position="108"/>
        <end position="141"/>
    </location>
</feature>
<feature type="repeat" description="TPR" evidence="8">
    <location>
        <begin position="244"/>
        <end position="277"/>
    </location>
</feature>
<keyword evidence="7 8" id="KW-0802">TPR repeat</keyword>
<feature type="repeat" description="TPR" evidence="8">
    <location>
        <begin position="142"/>
        <end position="175"/>
    </location>
</feature>
<comment type="similarity">
    <text evidence="2">Belongs to the glycosyltransferase 41 family. O-GlcNAc transferase subfamily.</text>
</comment>
<evidence type="ECO:0000313" key="11">
    <source>
        <dbReference type="Proteomes" id="UP000008561"/>
    </source>
</evidence>
<evidence type="ECO:0000256" key="5">
    <source>
        <dbReference type="ARBA" id="ARBA00022679"/>
    </source>
</evidence>
<keyword evidence="4" id="KW-0328">Glycosyltransferase</keyword>
<dbReference type="Gene3D" id="1.25.40.10">
    <property type="entry name" value="Tetratricopeptide repeat domain"/>
    <property type="match status" value="2"/>
</dbReference>
<feature type="repeat" description="TPR" evidence="8">
    <location>
        <begin position="176"/>
        <end position="209"/>
    </location>
</feature>
<evidence type="ECO:0000313" key="10">
    <source>
        <dbReference type="EMBL" id="ABW66894.1"/>
    </source>
</evidence>
<accession>A8ZX38</accession>
<dbReference type="InterPro" id="IPR037919">
    <property type="entry name" value="OGT"/>
</dbReference>
<name>A8ZX38_DESOH</name>
<dbReference type="InterPro" id="IPR011990">
    <property type="entry name" value="TPR-like_helical_dom_sf"/>
</dbReference>
<evidence type="ECO:0000256" key="1">
    <source>
        <dbReference type="ARBA" id="ARBA00004922"/>
    </source>
</evidence>
<dbReference type="PROSITE" id="PS50293">
    <property type="entry name" value="TPR_REGION"/>
    <property type="match status" value="1"/>
</dbReference>
<dbReference type="PROSITE" id="PS50005">
    <property type="entry name" value="TPR"/>
    <property type="match status" value="8"/>
</dbReference>
<dbReference type="AlphaFoldDB" id="A8ZX38"/>
<dbReference type="Gene3D" id="3.40.50.11380">
    <property type="match status" value="1"/>
</dbReference>
<dbReference type="Pfam" id="PF14559">
    <property type="entry name" value="TPR_19"/>
    <property type="match status" value="1"/>
</dbReference>
<dbReference type="eggNOG" id="COG3914">
    <property type="taxonomic scope" value="Bacteria"/>
</dbReference>
<evidence type="ECO:0000256" key="7">
    <source>
        <dbReference type="ARBA" id="ARBA00022803"/>
    </source>
</evidence>
<feature type="repeat" description="TPR" evidence="8">
    <location>
        <begin position="210"/>
        <end position="243"/>
    </location>
</feature>
<feature type="repeat" description="TPR" evidence="8">
    <location>
        <begin position="312"/>
        <end position="345"/>
    </location>
</feature>
<evidence type="ECO:0000256" key="2">
    <source>
        <dbReference type="ARBA" id="ARBA00005386"/>
    </source>
</evidence>
<protein>
    <recommendedName>
        <fullName evidence="3">protein O-GlcNAc transferase</fullName>
        <ecNumber evidence="3">2.4.1.255</ecNumber>
    </recommendedName>
</protein>
<dbReference type="Pfam" id="PF13414">
    <property type="entry name" value="TPR_11"/>
    <property type="match status" value="1"/>
</dbReference>
<evidence type="ECO:0000256" key="8">
    <source>
        <dbReference type="PROSITE-ProRule" id="PRU00339"/>
    </source>
</evidence>
<comment type="pathway">
    <text evidence="1">Protein modification; protein glycosylation.</text>
</comment>
<dbReference type="Pfam" id="PF13844">
    <property type="entry name" value="Glyco_transf_41"/>
    <property type="match status" value="2"/>
</dbReference>
<dbReference type="SMART" id="SM00028">
    <property type="entry name" value="TPR"/>
    <property type="match status" value="10"/>
</dbReference>
<dbReference type="PANTHER" id="PTHR44366:SF1">
    <property type="entry name" value="UDP-N-ACETYLGLUCOSAMINE--PEPTIDE N-ACETYLGLUCOSAMINYLTRANSFERASE 110 KDA SUBUNIT"/>
    <property type="match status" value="1"/>
</dbReference>
<sequence>MKKDKSLTLFNKAVALHRAGSLEGAETLYRDLLRENPNHADALHLLGTIMAAKKDLVAAEGTLRKAVEKAPKQAAFHNSLGQVLLKKGQTDEAAAAFQRAVSLDPGLAQAHFNLGKISKAAGRADEAKTFFEKTLNLAPHHLAARNNLGNLLQQAGDNDGALACFEAVLKINPRQAEAHYNIGNIHKLREEVEPAARYYEQAIACNPGFVPPYIGLARIHLANRRNDLAESLIRKALRMDPKNGEALSELANLYLREGRIEEAVPVFLAAIRVSPEKAELHGALATAYSIRGATSQAMASFEKALELDPDSARTRFSYGNLLESSGNREGALEAYRRVMALDPDFATQVFYYQFQLEIKLGMWEHYEKKVAELVRRTEDYLALEKPPYDLSPLILNYFPVPGHMHKAVATRKAKLIDDNMASARAAFAFVHPKNAFGRLRIGYLSPDFREHAVGIVINDIFKHHDTENFEIFAYSLVDVDDDTSRKLKTECEHFVDVSKVSPRKAAAIIYNDHPHILIDLAGYTTFSRPEVLALRPAPIQASAIGYPNTMGAGFIDYILADRWLIPEEMQDAYTERVVRLPHAFPSSAFAISDKPMTRSDAGLPEAGFVFCCFNAVYKMEPETFGAWMEILREADNAVLWLSAASDAIRQRLTDRAVAHGVDAGRLVFAEKLPHPEYMARYQLADLFLDTFLYTAGSTAVCALHGGVPVLTRTGPTNASRMGASICAAAGMEETICPDTEAYIQRAVHLARHPEEAAALKEKLAANQKTAPLFDPAAYTRGVEAACRKMWERYESGQSPEAMTITNSG</sequence>
<organism evidence="10 11">
    <name type="scientific">Desulfosudis oleivorans (strain DSM 6200 / JCM 39069 / Hxd3)</name>
    <name type="common">Desulfococcus oleovorans</name>
    <dbReference type="NCBI Taxonomy" id="96561"/>
    <lineage>
        <taxon>Bacteria</taxon>
        <taxon>Pseudomonadati</taxon>
        <taxon>Thermodesulfobacteriota</taxon>
        <taxon>Desulfobacteria</taxon>
        <taxon>Desulfobacterales</taxon>
        <taxon>Desulfosudaceae</taxon>
        <taxon>Desulfosudis</taxon>
    </lineage>
</organism>